<dbReference type="PaxDb" id="3708-A0A078JTJ0"/>
<dbReference type="Gramene" id="CDY70878">
    <property type="protein sequence ID" value="CDY70878"/>
    <property type="gene ID" value="GSBRNA2T00008161001"/>
</dbReference>
<dbReference type="AlphaFoldDB" id="A0A078JTJ0"/>
<reference evidence="1" key="1">
    <citation type="journal article" date="2014" name="Science">
        <title>Plant genetics. Early allopolyploid evolution in the post-Neolithic Brassica napus oilseed genome.</title>
        <authorList>
            <person name="Chalhoub B."/>
            <person name="Denoeud F."/>
            <person name="Liu S."/>
            <person name="Parkin I.A."/>
            <person name="Tang H."/>
            <person name="Wang X."/>
            <person name="Chiquet J."/>
            <person name="Belcram H."/>
            <person name="Tong C."/>
            <person name="Samans B."/>
            <person name="Correa M."/>
            <person name="Da Silva C."/>
            <person name="Just J."/>
            <person name="Falentin C."/>
            <person name="Koh C.S."/>
            <person name="Le Clainche I."/>
            <person name="Bernard M."/>
            <person name="Bento P."/>
            <person name="Noel B."/>
            <person name="Labadie K."/>
            <person name="Alberti A."/>
            <person name="Charles M."/>
            <person name="Arnaud D."/>
            <person name="Guo H."/>
            <person name="Daviaud C."/>
            <person name="Alamery S."/>
            <person name="Jabbari K."/>
            <person name="Zhao M."/>
            <person name="Edger P.P."/>
            <person name="Chelaifa H."/>
            <person name="Tack D."/>
            <person name="Lassalle G."/>
            <person name="Mestiri I."/>
            <person name="Schnel N."/>
            <person name="Le Paslier M.C."/>
            <person name="Fan G."/>
            <person name="Renault V."/>
            <person name="Bayer P.E."/>
            <person name="Golicz A.A."/>
            <person name="Manoli S."/>
            <person name="Lee T.H."/>
            <person name="Thi V.H."/>
            <person name="Chalabi S."/>
            <person name="Hu Q."/>
            <person name="Fan C."/>
            <person name="Tollenaere R."/>
            <person name="Lu Y."/>
            <person name="Battail C."/>
            <person name="Shen J."/>
            <person name="Sidebottom C.H."/>
            <person name="Wang X."/>
            <person name="Canaguier A."/>
            <person name="Chauveau A."/>
            <person name="Berard A."/>
            <person name="Deniot G."/>
            <person name="Guan M."/>
            <person name="Liu Z."/>
            <person name="Sun F."/>
            <person name="Lim Y.P."/>
            <person name="Lyons E."/>
            <person name="Town C.D."/>
            <person name="Bancroft I."/>
            <person name="Wang X."/>
            <person name="Meng J."/>
            <person name="Ma J."/>
            <person name="Pires J.C."/>
            <person name="King G.J."/>
            <person name="Brunel D."/>
            <person name="Delourme R."/>
            <person name="Renard M."/>
            <person name="Aury J.M."/>
            <person name="Adams K.L."/>
            <person name="Batley J."/>
            <person name="Snowdon R.J."/>
            <person name="Tost J."/>
            <person name="Edwards D."/>
            <person name="Zhou Y."/>
            <person name="Hua W."/>
            <person name="Sharpe A.G."/>
            <person name="Paterson A.H."/>
            <person name="Guan C."/>
            <person name="Wincker P."/>
        </authorList>
    </citation>
    <scope>NUCLEOTIDE SEQUENCE [LARGE SCALE GENOMIC DNA]</scope>
</reference>
<organism evidence="1">
    <name type="scientific">Brassica napus</name>
    <name type="common">Rape</name>
    <dbReference type="NCBI Taxonomy" id="3708"/>
    <lineage>
        <taxon>Eukaryota</taxon>
        <taxon>Viridiplantae</taxon>
        <taxon>Streptophyta</taxon>
        <taxon>Embryophyta</taxon>
        <taxon>Tracheophyta</taxon>
        <taxon>Spermatophyta</taxon>
        <taxon>Magnoliopsida</taxon>
        <taxon>eudicotyledons</taxon>
        <taxon>Gunneridae</taxon>
        <taxon>Pentapetalae</taxon>
        <taxon>rosids</taxon>
        <taxon>malvids</taxon>
        <taxon>Brassicales</taxon>
        <taxon>Brassicaceae</taxon>
        <taxon>Brassiceae</taxon>
        <taxon>Brassica</taxon>
    </lineage>
</organism>
<dbReference type="PANTHER" id="PTHR31280:SF3">
    <property type="entry name" value="DNA TOPOISOMERASE 4 SUBUNIT B (DUF810)"/>
    <property type="match status" value="1"/>
</dbReference>
<evidence type="ECO:0000313" key="1">
    <source>
        <dbReference type="EMBL" id="CDY70878.1"/>
    </source>
</evidence>
<gene>
    <name evidence="1" type="primary">BnaCnng70150D</name>
    <name evidence="1" type="ORF">GSBRNA2T00008161001</name>
</gene>
<feature type="non-terminal residue" evidence="1">
    <location>
        <position position="88"/>
    </location>
</feature>
<dbReference type="EMBL" id="LK043618">
    <property type="protein sequence ID" value="CDY70878.1"/>
    <property type="molecule type" value="Genomic_DNA"/>
</dbReference>
<accession>A0A078JTJ0</accession>
<sequence>MDTCIRRNLVQLAQLRTGEQIDLPQLALGLLVGIFKSDFPNEKLYIKWKTRQANLLEEALCFSRGLEKNERATLRKCLATIRESKVSF</sequence>
<dbReference type="PANTHER" id="PTHR31280">
    <property type="entry name" value="PROTEIN UNC-13 HOMOLOG"/>
    <property type="match status" value="1"/>
</dbReference>
<name>A0A078JTJ0_BRANA</name>
<proteinExistence type="predicted"/>
<dbReference type="InterPro" id="IPR008528">
    <property type="entry name" value="unc-13_homologue"/>
</dbReference>
<reference evidence="1" key="2">
    <citation type="submission" date="2014-06" db="EMBL/GenBank/DDBJ databases">
        <authorList>
            <person name="Genoscope - CEA"/>
        </authorList>
    </citation>
    <scope>NUCLEOTIDE SEQUENCE</scope>
</reference>
<protein>
    <submittedName>
        <fullName evidence="1">BnaCnng70150D protein</fullName>
    </submittedName>
</protein>